<dbReference type="PANTHER" id="PTHR45808:SF2">
    <property type="entry name" value="RHO GTPASE-ACTIVATING PROTEIN 68F"/>
    <property type="match status" value="1"/>
</dbReference>
<accession>A0A0W4ZNE9</accession>
<dbReference type="CDD" id="cd00170">
    <property type="entry name" value="SEC14"/>
    <property type="match status" value="1"/>
</dbReference>
<dbReference type="Pfam" id="PF13716">
    <property type="entry name" value="CRAL_TRIO_2"/>
    <property type="match status" value="1"/>
</dbReference>
<evidence type="ECO:0008006" key="6">
    <source>
        <dbReference type="Google" id="ProtNLM"/>
    </source>
</evidence>
<dbReference type="Proteomes" id="UP000054454">
    <property type="component" value="Unassembled WGS sequence"/>
</dbReference>
<evidence type="ECO:0000259" key="2">
    <source>
        <dbReference type="PROSITE" id="PS50191"/>
    </source>
</evidence>
<dbReference type="RefSeq" id="XP_018226868.1">
    <property type="nucleotide sequence ID" value="XM_018369678.1"/>
</dbReference>
<dbReference type="VEuPathDB" id="FungiDB:T552_01085"/>
<feature type="compositionally biased region" description="Polar residues" evidence="1">
    <location>
        <begin position="521"/>
        <end position="539"/>
    </location>
</feature>
<gene>
    <name evidence="4" type="ORF">T552_01085</name>
</gene>
<evidence type="ECO:0000313" key="5">
    <source>
        <dbReference type="Proteomes" id="UP000054454"/>
    </source>
</evidence>
<keyword evidence="5" id="KW-1185">Reference proteome</keyword>
<feature type="region of interest" description="Disordered" evidence="1">
    <location>
        <begin position="517"/>
        <end position="539"/>
    </location>
</feature>
<dbReference type="PANTHER" id="PTHR45808">
    <property type="entry name" value="RHO GTPASE-ACTIVATING PROTEIN 68F"/>
    <property type="match status" value="1"/>
</dbReference>
<dbReference type="SUPFAM" id="SSF52087">
    <property type="entry name" value="CRAL/TRIO domain"/>
    <property type="match status" value="1"/>
</dbReference>
<reference evidence="5" key="1">
    <citation type="journal article" date="2016" name="Nat. Commun.">
        <title>Genome analysis of three Pneumocystis species reveals adaptation mechanisms to life exclusively in mammalian hosts.</title>
        <authorList>
            <person name="Ma L."/>
            <person name="Chen Z."/>
            <person name="Huang D.W."/>
            <person name="Kutty G."/>
            <person name="Ishihara M."/>
            <person name="Wang H."/>
            <person name="Abouelleil A."/>
            <person name="Bishop L."/>
            <person name="Davey E."/>
            <person name="Deng R."/>
            <person name="Deng X."/>
            <person name="Fan L."/>
            <person name="Fantoni G."/>
            <person name="Fitzgerald M."/>
            <person name="Gogineni E."/>
            <person name="Goldberg J.M."/>
            <person name="Handley G."/>
            <person name="Hu X."/>
            <person name="Huber C."/>
            <person name="Jiao X."/>
            <person name="Jones K."/>
            <person name="Levin J.Z."/>
            <person name="Liu Y."/>
            <person name="Macdonald P."/>
            <person name="Melnikov A."/>
            <person name="Raley C."/>
            <person name="Sassi M."/>
            <person name="Sherman B.T."/>
            <person name="Song X."/>
            <person name="Sykes S."/>
            <person name="Tran B."/>
            <person name="Walsh L."/>
            <person name="Xia Y."/>
            <person name="Yang J."/>
            <person name="Young S."/>
            <person name="Zeng Q."/>
            <person name="Zheng X."/>
            <person name="Stephens R."/>
            <person name="Nusbaum C."/>
            <person name="Birren B.W."/>
            <person name="Azadi P."/>
            <person name="Lempicki R.A."/>
            <person name="Cuomo C.A."/>
            <person name="Kovacs J.A."/>
        </authorList>
    </citation>
    <scope>NUCLEOTIDE SEQUENCE [LARGE SCALE GENOMIC DNA]</scope>
    <source>
        <strain evidence="5">B80</strain>
    </source>
</reference>
<dbReference type="InterPro" id="IPR036865">
    <property type="entry name" value="CRAL-TRIO_dom_sf"/>
</dbReference>
<name>A0A0W4ZNE9_PNEC8</name>
<dbReference type="AlphaFoldDB" id="A0A0W4ZNE9"/>
<dbReference type="EMBL" id="LFVZ01000004">
    <property type="protein sequence ID" value="KTW29881.1"/>
    <property type="molecule type" value="Genomic_DNA"/>
</dbReference>
<dbReference type="InterPro" id="IPR000198">
    <property type="entry name" value="RhoGAP_dom"/>
</dbReference>
<dbReference type="GeneID" id="28935880"/>
<dbReference type="SUPFAM" id="SSF48350">
    <property type="entry name" value="GTPase activation domain, GAP"/>
    <property type="match status" value="1"/>
</dbReference>
<dbReference type="SMART" id="SM00516">
    <property type="entry name" value="SEC14"/>
    <property type="match status" value="1"/>
</dbReference>
<dbReference type="Gene3D" id="3.40.525.10">
    <property type="entry name" value="CRAL-TRIO lipid binding domain"/>
    <property type="match status" value="1"/>
</dbReference>
<dbReference type="Pfam" id="PF00620">
    <property type="entry name" value="RhoGAP"/>
    <property type="match status" value="1"/>
</dbReference>
<dbReference type="InterPro" id="IPR008936">
    <property type="entry name" value="Rho_GTPase_activation_prot"/>
</dbReference>
<dbReference type="GO" id="GO:0005938">
    <property type="term" value="C:cell cortex"/>
    <property type="evidence" value="ECO:0007669"/>
    <property type="project" value="UniProtKB-ARBA"/>
</dbReference>
<dbReference type="OrthoDB" id="410651at2759"/>
<sequence length="773" mass="87577">MTFRFANSHKKESELINDEEFSALVSRLIFSAGVDDEGRPLVVLNASNFPDSKVVDYDELLRRMLLVMDTFVDENDYSVILFAGGVQHRPRWNWLFQAYQSLGRKYRKYIKVLYIVHSTWWIRVMLDCMNHLVSPKFSQKMIYVSTLSELAKLVPFRQINVPPDVYAHNLKYESHITLSEMSSESVSQMFGLSLSQVMGNEGENGLPRVVKDICAYIREEALMVEGLFRRSPSSILLKQVREAYDRGNPVTLSEYGPHLAAVLLKLYLRSLPEPLFTHNLYPLLRKISDRSSKNVLFIRNTLLPKLSTPSVILLANICLLLHDVSLHSKENLMHPRNLSICISPTLVRHPTDPLLDVQLCNLGGGLGMMMVIAIESTYDIFDFVFPLNSESSQSDMIQKIPEPLHTEMVQKMPKTSHNEIVQKTPEPPHNEIVQKASESSCNEIAQKMPKTIHKDMVQKTPKTSHRDMVQKMPKTSHSEIVQMTFEPSHNEMVQNTSKSSYNEIVQKIPKIIHKDTVQKMPKTSHSEIVQKTSKPSRNEMVQNASESSHKDMVQKMHKTSHSEIVQKMPKTIHKEMVQKMPKTSHTEIAQGIPETIHTEVVQETFESFIPGLVDSAPASYLSQVFSSSSISCVSSLTPGQSRKSISLPESPLFNGVVSPLKHEPINEGSFLLASKPNRSSNLTIRRQNLSSLSNLSSTCRRSKTISVHEMFNPKLRSGIDISPNANFSLIGSNPLKVKTGLVESLRNLYEEKYISKTSKDFNVPKFQGKRVII</sequence>
<evidence type="ECO:0000256" key="1">
    <source>
        <dbReference type="SAM" id="MobiDB-lite"/>
    </source>
</evidence>
<dbReference type="GO" id="GO:0007264">
    <property type="term" value="P:small GTPase-mediated signal transduction"/>
    <property type="evidence" value="ECO:0007669"/>
    <property type="project" value="TreeGrafter"/>
</dbReference>
<dbReference type="GO" id="GO:0005096">
    <property type="term" value="F:GTPase activator activity"/>
    <property type="evidence" value="ECO:0007669"/>
    <property type="project" value="TreeGrafter"/>
</dbReference>
<dbReference type="Gene3D" id="1.10.555.10">
    <property type="entry name" value="Rho GTPase activation protein"/>
    <property type="match status" value="1"/>
</dbReference>
<dbReference type="SMART" id="SM00324">
    <property type="entry name" value="RhoGAP"/>
    <property type="match status" value="1"/>
</dbReference>
<evidence type="ECO:0000259" key="3">
    <source>
        <dbReference type="PROSITE" id="PS50238"/>
    </source>
</evidence>
<dbReference type="CDD" id="cd00159">
    <property type="entry name" value="RhoGAP"/>
    <property type="match status" value="1"/>
</dbReference>
<feature type="domain" description="CRAL-TRIO" evidence="2">
    <location>
        <begin position="17"/>
        <end position="174"/>
    </location>
</feature>
<comment type="caution">
    <text evidence="4">The sequence shown here is derived from an EMBL/GenBank/DDBJ whole genome shotgun (WGS) entry which is preliminary data.</text>
</comment>
<evidence type="ECO:0000313" key="4">
    <source>
        <dbReference type="EMBL" id="KTW29881.1"/>
    </source>
</evidence>
<dbReference type="GO" id="GO:0032153">
    <property type="term" value="C:cell division site"/>
    <property type="evidence" value="ECO:0007669"/>
    <property type="project" value="UniProtKB-ARBA"/>
</dbReference>
<organism evidence="4 5">
    <name type="scientific">Pneumocystis carinii (strain B80)</name>
    <name type="common">Rat pneumocystis pneumonia agent</name>
    <name type="synonym">Pneumocystis carinii f. sp. carinii</name>
    <dbReference type="NCBI Taxonomy" id="1408658"/>
    <lineage>
        <taxon>Eukaryota</taxon>
        <taxon>Fungi</taxon>
        <taxon>Dikarya</taxon>
        <taxon>Ascomycota</taxon>
        <taxon>Taphrinomycotina</taxon>
        <taxon>Pneumocystomycetes</taxon>
        <taxon>Pneumocystaceae</taxon>
        <taxon>Pneumocystis</taxon>
    </lineage>
</organism>
<dbReference type="PROSITE" id="PS50191">
    <property type="entry name" value="CRAL_TRIO"/>
    <property type="match status" value="1"/>
</dbReference>
<dbReference type="InterPro" id="IPR001251">
    <property type="entry name" value="CRAL-TRIO_dom"/>
</dbReference>
<feature type="domain" description="Rho-GAP" evidence="3">
    <location>
        <begin position="192"/>
        <end position="381"/>
    </location>
</feature>
<proteinExistence type="predicted"/>
<dbReference type="PROSITE" id="PS50238">
    <property type="entry name" value="RHOGAP"/>
    <property type="match status" value="1"/>
</dbReference>
<protein>
    <recommendedName>
        <fullName evidence="6">Rho-GAP domain-containing protein</fullName>
    </recommendedName>
</protein>